<evidence type="ECO:0000256" key="1">
    <source>
        <dbReference type="SAM" id="MobiDB-lite"/>
    </source>
</evidence>
<reference evidence="3" key="1">
    <citation type="journal article" date="2010" name="Nat. Biotechnol.">
        <title>Draft genome sequence of the oilseed species Ricinus communis.</title>
        <authorList>
            <person name="Chan A.P."/>
            <person name="Crabtree J."/>
            <person name="Zhao Q."/>
            <person name="Lorenzi H."/>
            <person name="Orvis J."/>
            <person name="Puiu D."/>
            <person name="Melake-Berhan A."/>
            <person name="Jones K.M."/>
            <person name="Redman J."/>
            <person name="Chen G."/>
            <person name="Cahoon E.B."/>
            <person name="Gedil M."/>
            <person name="Stanke M."/>
            <person name="Haas B.J."/>
            <person name="Wortman J.R."/>
            <person name="Fraser-Liggett C.M."/>
            <person name="Ravel J."/>
            <person name="Rabinowicz P.D."/>
        </authorList>
    </citation>
    <scope>NUCLEOTIDE SEQUENCE [LARGE SCALE GENOMIC DNA]</scope>
    <source>
        <strain evidence="3">cv. Hale</strain>
    </source>
</reference>
<keyword evidence="3" id="KW-1185">Reference proteome</keyword>
<organism evidence="2 3">
    <name type="scientific">Ricinus communis</name>
    <name type="common">Castor bean</name>
    <dbReference type="NCBI Taxonomy" id="3988"/>
    <lineage>
        <taxon>Eukaryota</taxon>
        <taxon>Viridiplantae</taxon>
        <taxon>Streptophyta</taxon>
        <taxon>Embryophyta</taxon>
        <taxon>Tracheophyta</taxon>
        <taxon>Spermatophyta</taxon>
        <taxon>Magnoliopsida</taxon>
        <taxon>eudicotyledons</taxon>
        <taxon>Gunneridae</taxon>
        <taxon>Pentapetalae</taxon>
        <taxon>rosids</taxon>
        <taxon>fabids</taxon>
        <taxon>Malpighiales</taxon>
        <taxon>Euphorbiaceae</taxon>
        <taxon>Acalyphoideae</taxon>
        <taxon>Acalypheae</taxon>
        <taxon>Ricinus</taxon>
    </lineage>
</organism>
<feature type="compositionally biased region" description="Basic and acidic residues" evidence="1">
    <location>
        <begin position="46"/>
        <end position="63"/>
    </location>
</feature>
<accession>B9RJY5</accession>
<dbReference type="PANTHER" id="PTHR34127">
    <property type="entry name" value="OS04G0405600 PROTEIN"/>
    <property type="match status" value="1"/>
</dbReference>
<dbReference type="AlphaFoldDB" id="B9RJY5"/>
<dbReference type="InterPro" id="IPR010765">
    <property type="entry name" value="DUF1350"/>
</dbReference>
<proteinExistence type="predicted"/>
<dbReference type="InParanoid" id="B9RJY5"/>
<dbReference type="Proteomes" id="UP000008311">
    <property type="component" value="Unassembled WGS sequence"/>
</dbReference>
<gene>
    <name evidence="2" type="ORF">RCOM_1039670</name>
</gene>
<dbReference type="PANTHER" id="PTHR34127:SF1">
    <property type="entry name" value="OS04G0405600 PROTEIN"/>
    <property type="match status" value="1"/>
</dbReference>
<dbReference type="STRING" id="3988.B9RJY5"/>
<feature type="region of interest" description="Disordered" evidence="1">
    <location>
        <begin position="34"/>
        <end position="63"/>
    </location>
</feature>
<evidence type="ECO:0000313" key="2">
    <source>
        <dbReference type="EMBL" id="EEF48637.1"/>
    </source>
</evidence>
<dbReference type="EMBL" id="EQ973783">
    <property type="protein sequence ID" value="EEF48637.1"/>
    <property type="molecule type" value="Genomic_DNA"/>
</dbReference>
<evidence type="ECO:0000313" key="3">
    <source>
        <dbReference type="Proteomes" id="UP000008311"/>
    </source>
</evidence>
<sequence length="86" mass="9586">MIVQIKSYYGISRNLLIKFKDDAIDETSTLAQDLPDVPPAMADAVNRGKSDRRNTMGDSCQRSREHIGCGFQDSSCRNIQRHAPAC</sequence>
<name>B9RJY5_RICCO</name>
<protein>
    <submittedName>
        <fullName evidence="2">Uncharacterized protein</fullName>
    </submittedName>
</protein>